<evidence type="ECO:0000256" key="4">
    <source>
        <dbReference type="ARBA" id="ARBA00023002"/>
    </source>
</evidence>
<evidence type="ECO:0000256" key="3">
    <source>
        <dbReference type="ARBA" id="ARBA00022827"/>
    </source>
</evidence>
<proteinExistence type="predicted"/>
<sequence>MSESAKYLRRAPRRSDIKSVWVGLRPLVKPTENEGSNTKELSREHTILVSRSGMVTVTGGKWTTYRAMAEDVLDKCTQCDLLVKTRQGLTRNLRLLGADSDMATIRPIYEAPGWHSYGSEQDFIKTLPGAEQELCPGLTQAMVRFAARYEYAMTVEDVLARRSRLLFLDARLAGELAVEVGCLLGEETENNPQVENFKALSVNYLLKS</sequence>
<dbReference type="InterPro" id="IPR031656">
    <property type="entry name" value="DAO_C"/>
</dbReference>
<dbReference type="EMBL" id="MLJW01009313">
    <property type="protein sequence ID" value="OIQ63099.1"/>
    <property type="molecule type" value="Genomic_DNA"/>
</dbReference>
<keyword evidence="4 6" id="KW-0560">Oxidoreductase</keyword>
<dbReference type="PROSITE" id="PS00978">
    <property type="entry name" value="FAD_G3PDH_2"/>
    <property type="match status" value="1"/>
</dbReference>
<dbReference type="PANTHER" id="PTHR11985:SF35">
    <property type="entry name" value="ANAEROBIC GLYCEROL-3-PHOSPHATE DEHYDROGENASE SUBUNIT A"/>
    <property type="match status" value="1"/>
</dbReference>
<dbReference type="Gene3D" id="1.10.8.870">
    <property type="entry name" value="Alpha-glycerophosphate oxidase, cap domain"/>
    <property type="match status" value="1"/>
</dbReference>
<dbReference type="Gene3D" id="3.50.50.60">
    <property type="entry name" value="FAD/NAD(P)-binding domain"/>
    <property type="match status" value="1"/>
</dbReference>
<reference evidence="6" key="1">
    <citation type="submission" date="2016-10" db="EMBL/GenBank/DDBJ databases">
        <title>Sequence of Gallionella enrichment culture.</title>
        <authorList>
            <person name="Poehlein A."/>
            <person name="Muehling M."/>
            <person name="Daniel R."/>
        </authorList>
    </citation>
    <scope>NUCLEOTIDE SEQUENCE</scope>
</reference>
<dbReference type="InterPro" id="IPR036188">
    <property type="entry name" value="FAD/NAD-bd_sf"/>
</dbReference>
<gene>
    <name evidence="6" type="primary">glpD_12</name>
    <name evidence="6" type="ORF">GALL_553640</name>
</gene>
<dbReference type="InterPro" id="IPR038299">
    <property type="entry name" value="DAO_C_sf"/>
</dbReference>
<keyword evidence="3" id="KW-0274">FAD</keyword>
<keyword evidence="2" id="KW-0319">Glycerol metabolism</keyword>
<dbReference type="GO" id="GO:0004368">
    <property type="term" value="F:glycerol-3-phosphate dehydrogenase (quinone) activity"/>
    <property type="evidence" value="ECO:0007669"/>
    <property type="project" value="UniProtKB-EC"/>
</dbReference>
<dbReference type="Pfam" id="PF16901">
    <property type="entry name" value="DAO_C"/>
    <property type="match status" value="1"/>
</dbReference>
<keyword evidence="1" id="KW-0285">Flavoprotein</keyword>
<evidence type="ECO:0000313" key="6">
    <source>
        <dbReference type="EMBL" id="OIQ63099.1"/>
    </source>
</evidence>
<feature type="domain" description="Alpha-glycerophosphate oxidase C-terminal" evidence="5">
    <location>
        <begin position="132"/>
        <end position="189"/>
    </location>
</feature>
<evidence type="ECO:0000259" key="5">
    <source>
        <dbReference type="Pfam" id="PF16901"/>
    </source>
</evidence>
<dbReference type="GO" id="GO:0006071">
    <property type="term" value="P:glycerol metabolic process"/>
    <property type="evidence" value="ECO:0007669"/>
    <property type="project" value="UniProtKB-KW"/>
</dbReference>
<evidence type="ECO:0000256" key="1">
    <source>
        <dbReference type="ARBA" id="ARBA00022630"/>
    </source>
</evidence>
<dbReference type="InterPro" id="IPR000447">
    <property type="entry name" value="G3P_DH_FAD-dep"/>
</dbReference>
<protein>
    <submittedName>
        <fullName evidence="6">Aerobic glycerol-3-phosphate dehydrogenase</fullName>
        <ecNumber evidence="6">1.1.5.3</ecNumber>
    </submittedName>
</protein>
<evidence type="ECO:0000256" key="2">
    <source>
        <dbReference type="ARBA" id="ARBA00022798"/>
    </source>
</evidence>
<dbReference type="EC" id="1.1.5.3" evidence="6"/>
<organism evidence="6">
    <name type="scientific">mine drainage metagenome</name>
    <dbReference type="NCBI Taxonomy" id="410659"/>
    <lineage>
        <taxon>unclassified sequences</taxon>
        <taxon>metagenomes</taxon>
        <taxon>ecological metagenomes</taxon>
    </lineage>
</organism>
<dbReference type="AlphaFoldDB" id="A0A1J5PCZ2"/>
<name>A0A1J5PCZ2_9ZZZZ</name>
<dbReference type="PANTHER" id="PTHR11985">
    <property type="entry name" value="GLYCEROL-3-PHOSPHATE DEHYDROGENASE"/>
    <property type="match status" value="1"/>
</dbReference>
<accession>A0A1J5PCZ2</accession>
<comment type="caution">
    <text evidence="6">The sequence shown here is derived from an EMBL/GenBank/DDBJ whole genome shotgun (WGS) entry which is preliminary data.</text>
</comment>
<dbReference type="GO" id="GO:0046168">
    <property type="term" value="P:glycerol-3-phosphate catabolic process"/>
    <property type="evidence" value="ECO:0007669"/>
    <property type="project" value="TreeGrafter"/>
</dbReference>